<keyword evidence="7" id="KW-1185">Reference proteome</keyword>
<feature type="active site" description="Nucleophile" evidence="4">
    <location>
        <position position="41"/>
    </location>
</feature>
<evidence type="ECO:0000313" key="6">
    <source>
        <dbReference type="EMBL" id="SDG07858.1"/>
    </source>
</evidence>
<sequence length="267" mass="30130">MGNSKIGLVLSGGGTRGLAHAGVLKFLKEKNIEPDILSCCSAGSIVGSLYAFGKSPEEILDFFQSVYFFNWKHFTFNQPGLVSSAIFSTYLNPIFEEMTIGDLSKDVRIVATELITGQQKVFEKNYKVVDAIIASSCIPGISTPYFIGKEMYSDGGVLNNFPADVIHNECDKMIGVYVTPPQDVELNDLRSIRSVTTRAYELLSHRTEIYKFAFCDWFITSKKLSKYGTFERKPQRLEEIFQIGYEEAKRTFSENEEDFISIFSKKE</sequence>
<dbReference type="STRING" id="454006.SAMN05421825_2614"/>
<feature type="short sequence motif" description="GXGXXG" evidence="4">
    <location>
        <begin position="12"/>
        <end position="17"/>
    </location>
</feature>
<dbReference type="AlphaFoldDB" id="A0A1G7RAQ9"/>
<reference evidence="7" key="1">
    <citation type="submission" date="2016-10" db="EMBL/GenBank/DDBJ databases">
        <authorList>
            <person name="Varghese N."/>
            <person name="Submissions S."/>
        </authorList>
    </citation>
    <scope>NUCLEOTIDE SEQUENCE [LARGE SCALE GENOMIC DNA]</scope>
    <source>
        <strain evidence="7">DSM 19684</strain>
    </source>
</reference>
<dbReference type="GO" id="GO:0016787">
    <property type="term" value="F:hydrolase activity"/>
    <property type="evidence" value="ECO:0007669"/>
    <property type="project" value="UniProtKB-UniRule"/>
</dbReference>
<dbReference type="CDD" id="cd07205">
    <property type="entry name" value="Pat_PNPLA6_PNPLA7_NTE1_like"/>
    <property type="match status" value="1"/>
</dbReference>
<gene>
    <name evidence="6" type="ORF">SAMN05421825_2614</name>
</gene>
<dbReference type="PANTHER" id="PTHR14226">
    <property type="entry name" value="NEUROPATHY TARGET ESTERASE/SWISS CHEESE D.MELANOGASTER"/>
    <property type="match status" value="1"/>
</dbReference>
<feature type="active site" description="Proton acceptor" evidence="4">
    <location>
        <position position="154"/>
    </location>
</feature>
<protein>
    <submittedName>
        <fullName evidence="6">NTE family protein</fullName>
    </submittedName>
</protein>
<keyword evidence="1 4" id="KW-0378">Hydrolase</keyword>
<feature type="domain" description="PNPLA" evidence="5">
    <location>
        <begin position="8"/>
        <end position="167"/>
    </location>
</feature>
<dbReference type="OrthoDB" id="9770965at2"/>
<dbReference type="PROSITE" id="PS51635">
    <property type="entry name" value="PNPLA"/>
    <property type="match status" value="1"/>
</dbReference>
<keyword evidence="3 4" id="KW-0443">Lipid metabolism</keyword>
<dbReference type="Pfam" id="PF01734">
    <property type="entry name" value="Patatin"/>
    <property type="match status" value="1"/>
</dbReference>
<accession>A0A1G7RAQ9</accession>
<comment type="caution">
    <text evidence="4">Lacks conserved residue(s) required for the propagation of feature annotation.</text>
</comment>
<feature type="short sequence motif" description="DGA/G" evidence="4">
    <location>
        <begin position="154"/>
        <end position="156"/>
    </location>
</feature>
<dbReference type="SUPFAM" id="SSF52151">
    <property type="entry name" value="FabD/lysophospholipase-like"/>
    <property type="match status" value="1"/>
</dbReference>
<evidence type="ECO:0000256" key="4">
    <source>
        <dbReference type="PROSITE-ProRule" id="PRU01161"/>
    </source>
</evidence>
<evidence type="ECO:0000313" key="7">
    <source>
        <dbReference type="Proteomes" id="UP000199203"/>
    </source>
</evidence>
<proteinExistence type="predicted"/>
<evidence type="ECO:0000256" key="2">
    <source>
        <dbReference type="ARBA" id="ARBA00022963"/>
    </source>
</evidence>
<dbReference type="Proteomes" id="UP000199203">
    <property type="component" value="Unassembled WGS sequence"/>
</dbReference>
<dbReference type="InterPro" id="IPR016035">
    <property type="entry name" value="Acyl_Trfase/lysoPLipase"/>
</dbReference>
<organism evidence="6 7">
    <name type="scientific">Epilithonimonas hungarica</name>
    <dbReference type="NCBI Taxonomy" id="454006"/>
    <lineage>
        <taxon>Bacteria</taxon>
        <taxon>Pseudomonadati</taxon>
        <taxon>Bacteroidota</taxon>
        <taxon>Flavobacteriia</taxon>
        <taxon>Flavobacteriales</taxon>
        <taxon>Weeksellaceae</taxon>
        <taxon>Chryseobacterium group</taxon>
        <taxon>Epilithonimonas</taxon>
    </lineage>
</organism>
<dbReference type="RefSeq" id="WP_089873877.1">
    <property type="nucleotide sequence ID" value="NZ_FNBH01000003.1"/>
</dbReference>
<evidence type="ECO:0000256" key="1">
    <source>
        <dbReference type="ARBA" id="ARBA00022801"/>
    </source>
</evidence>
<evidence type="ECO:0000259" key="5">
    <source>
        <dbReference type="PROSITE" id="PS51635"/>
    </source>
</evidence>
<dbReference type="Gene3D" id="3.40.1090.10">
    <property type="entry name" value="Cytosolic phospholipase A2 catalytic domain"/>
    <property type="match status" value="1"/>
</dbReference>
<dbReference type="PANTHER" id="PTHR14226:SF29">
    <property type="entry name" value="NEUROPATHY TARGET ESTERASE SWS"/>
    <property type="match status" value="1"/>
</dbReference>
<dbReference type="GO" id="GO:0016042">
    <property type="term" value="P:lipid catabolic process"/>
    <property type="evidence" value="ECO:0007669"/>
    <property type="project" value="UniProtKB-UniRule"/>
</dbReference>
<dbReference type="EMBL" id="FNBH01000003">
    <property type="protein sequence ID" value="SDG07858.1"/>
    <property type="molecule type" value="Genomic_DNA"/>
</dbReference>
<name>A0A1G7RAQ9_9FLAO</name>
<dbReference type="InterPro" id="IPR002641">
    <property type="entry name" value="PNPLA_dom"/>
</dbReference>
<dbReference type="InterPro" id="IPR050301">
    <property type="entry name" value="NTE"/>
</dbReference>
<evidence type="ECO:0000256" key="3">
    <source>
        <dbReference type="ARBA" id="ARBA00023098"/>
    </source>
</evidence>
<keyword evidence="2 4" id="KW-0442">Lipid degradation</keyword>